<evidence type="ECO:0000256" key="7">
    <source>
        <dbReference type="ARBA" id="ARBA00023136"/>
    </source>
</evidence>
<dbReference type="Proteomes" id="UP000463961">
    <property type="component" value="Chromosome"/>
</dbReference>
<comment type="similarity">
    <text evidence="2">Belongs to the MreD family.</text>
</comment>
<dbReference type="PIRSF" id="PIRSF018472">
    <property type="entry name" value="MreD_proteobac"/>
    <property type="match status" value="1"/>
</dbReference>
<dbReference type="GO" id="GO:0008360">
    <property type="term" value="P:regulation of cell shape"/>
    <property type="evidence" value="ECO:0007669"/>
    <property type="project" value="UniProtKB-KW"/>
</dbReference>
<keyword evidence="6" id="KW-1133">Transmembrane helix</keyword>
<keyword evidence="3" id="KW-1003">Cell membrane</keyword>
<comment type="subcellular location">
    <subcellularLocation>
        <location evidence="1">Cell membrane</location>
        <topology evidence="1">Multi-pass membrane protein</topology>
    </subcellularLocation>
</comment>
<keyword evidence="4" id="KW-0812">Transmembrane</keyword>
<dbReference type="GO" id="GO:0005886">
    <property type="term" value="C:plasma membrane"/>
    <property type="evidence" value="ECO:0007669"/>
    <property type="project" value="UniProtKB-SubCell"/>
</dbReference>
<dbReference type="OrthoDB" id="5297408at2"/>
<name>A0A679IDH1_9RHOO</name>
<evidence type="ECO:0000313" key="8">
    <source>
        <dbReference type="EMBL" id="BBU68329.1"/>
    </source>
</evidence>
<organism evidence="8 9">
    <name type="scientific">Fluviibacter phosphoraccumulans</name>
    <dbReference type="NCBI Taxonomy" id="1751046"/>
    <lineage>
        <taxon>Bacteria</taxon>
        <taxon>Pseudomonadati</taxon>
        <taxon>Pseudomonadota</taxon>
        <taxon>Betaproteobacteria</taxon>
        <taxon>Rhodocyclales</taxon>
        <taxon>Fluviibacteraceae</taxon>
        <taxon>Fluviibacter</taxon>
    </lineage>
</organism>
<dbReference type="NCBIfam" id="TIGR03426">
    <property type="entry name" value="shape_MreD"/>
    <property type="match status" value="1"/>
</dbReference>
<evidence type="ECO:0000256" key="6">
    <source>
        <dbReference type="ARBA" id="ARBA00022989"/>
    </source>
</evidence>
<keyword evidence="9" id="KW-1185">Reference proteome</keyword>
<evidence type="ECO:0000256" key="4">
    <source>
        <dbReference type="ARBA" id="ARBA00022692"/>
    </source>
</evidence>
<protein>
    <submittedName>
        <fullName evidence="8">Rod shape-determining protein MreD</fullName>
    </submittedName>
</protein>
<dbReference type="Pfam" id="PF04093">
    <property type="entry name" value="MreD"/>
    <property type="match status" value="1"/>
</dbReference>
<evidence type="ECO:0000256" key="3">
    <source>
        <dbReference type="ARBA" id="ARBA00022475"/>
    </source>
</evidence>
<proteinExistence type="inferred from homology"/>
<evidence type="ECO:0000256" key="5">
    <source>
        <dbReference type="ARBA" id="ARBA00022960"/>
    </source>
</evidence>
<sequence>MQIDFQSSRLLRPARPGFIRLTLVLAFFLNLLPTSFWPWFPDWVALVIVFWSVRSPLVVGTGTAFVLGILMDVVDGSLMGQHALAYVLMSYASRVMAHRILWLPLKQQLMNILPIIFIGACLQVLVRWFAGDELASVWYFLQPMVTALLWAPATYLLMLPQFLSNDRDYERPI</sequence>
<evidence type="ECO:0000256" key="1">
    <source>
        <dbReference type="ARBA" id="ARBA00004651"/>
    </source>
</evidence>
<reference evidence="9" key="1">
    <citation type="submission" date="2020-01" db="EMBL/GenBank/DDBJ databases">
        <title>Phosphoaccumulans saitamaens gen. nov., sp. nov., a polyphosphate accumulating bacterium isolated from surface river water.</title>
        <authorList>
            <person name="Watanabe K."/>
            <person name="Suda W."/>
        </authorList>
    </citation>
    <scope>NUCLEOTIDE SEQUENCE [LARGE SCALE GENOMIC DNA]</scope>
    <source>
        <strain evidence="9">ICHIAU1</strain>
    </source>
</reference>
<evidence type="ECO:0000256" key="2">
    <source>
        <dbReference type="ARBA" id="ARBA00007776"/>
    </source>
</evidence>
<dbReference type="PANTHER" id="PTHR37484">
    <property type="entry name" value="ROD SHAPE-DETERMINING PROTEIN MRED"/>
    <property type="match status" value="1"/>
</dbReference>
<dbReference type="EMBL" id="AP022345">
    <property type="protein sequence ID" value="BBU68329.1"/>
    <property type="molecule type" value="Genomic_DNA"/>
</dbReference>
<dbReference type="PANTHER" id="PTHR37484:SF1">
    <property type="entry name" value="ROD SHAPE-DETERMINING PROTEIN MRED"/>
    <property type="match status" value="1"/>
</dbReference>
<keyword evidence="5" id="KW-0133">Cell shape</keyword>
<dbReference type="AlphaFoldDB" id="A0A679IDH1"/>
<dbReference type="RefSeq" id="WP_162048748.1">
    <property type="nucleotide sequence ID" value="NZ_AP019011.1"/>
</dbReference>
<dbReference type="InterPro" id="IPR007227">
    <property type="entry name" value="Cell_shape_determining_MreD"/>
</dbReference>
<evidence type="ECO:0000313" key="9">
    <source>
        <dbReference type="Proteomes" id="UP000463961"/>
    </source>
</evidence>
<accession>A0A679IDH1</accession>
<gene>
    <name evidence="8" type="primary">mreD</name>
    <name evidence="8" type="ORF">ICHIAU1_06120</name>
</gene>
<dbReference type="InterPro" id="IPR026034">
    <property type="entry name" value="MreD_proteobac"/>
</dbReference>
<keyword evidence="7" id="KW-0472">Membrane</keyword>